<accession>A0A3P8BI14</accession>
<dbReference type="AlphaFoldDB" id="A0A183FJR1"/>
<protein>
    <submittedName>
        <fullName evidence="4">Endo/exonuclease/phosphatase domain-containing protein</fullName>
    </submittedName>
</protein>
<organism evidence="3 4">
    <name type="scientific">Heligmosomoides polygyrus</name>
    <name type="common">Parasitic roundworm</name>
    <dbReference type="NCBI Taxonomy" id="6339"/>
    <lineage>
        <taxon>Eukaryota</taxon>
        <taxon>Metazoa</taxon>
        <taxon>Ecdysozoa</taxon>
        <taxon>Nematoda</taxon>
        <taxon>Chromadorea</taxon>
        <taxon>Rhabditida</taxon>
        <taxon>Rhabditina</taxon>
        <taxon>Rhabditomorpha</taxon>
        <taxon>Strongyloidea</taxon>
        <taxon>Heligmosomidae</taxon>
        <taxon>Heligmosomoides</taxon>
    </lineage>
</organism>
<dbReference type="EMBL" id="UZAH01025849">
    <property type="protein sequence ID" value="VDO71602.1"/>
    <property type="molecule type" value="Genomic_DNA"/>
</dbReference>
<proteinExistence type="predicted"/>
<evidence type="ECO:0000256" key="1">
    <source>
        <dbReference type="SAM" id="MobiDB-lite"/>
    </source>
</evidence>
<feature type="region of interest" description="Disordered" evidence="1">
    <location>
        <begin position="33"/>
        <end position="58"/>
    </location>
</feature>
<gene>
    <name evidence="2" type="ORF">HPBE_LOCUS7287</name>
</gene>
<keyword evidence="3" id="KW-1185">Reference proteome</keyword>
<dbReference type="Proteomes" id="UP000050761">
    <property type="component" value="Unassembled WGS sequence"/>
</dbReference>
<name>A0A183FJR1_HELPZ</name>
<sequence length="143" mass="15997">MQATGPCDMPAYEDPCHIVWLTTLHEYRDSVTASAGADTHSQSPASVRSMRRSLMRGRHRRATELVRKSLNVNRIRVATPNVGTLAGRSCELDEALERRRVDFCAVQETRWSCRKSRDIGRGFKDPHGNAECGYVDGPLVRVG</sequence>
<evidence type="ECO:0000313" key="4">
    <source>
        <dbReference type="WBParaSite" id="HPBE_0000728601-mRNA-1"/>
    </source>
</evidence>
<evidence type="ECO:0000313" key="3">
    <source>
        <dbReference type="Proteomes" id="UP000050761"/>
    </source>
</evidence>
<reference evidence="2 3" key="1">
    <citation type="submission" date="2018-11" db="EMBL/GenBank/DDBJ databases">
        <authorList>
            <consortium name="Pathogen Informatics"/>
        </authorList>
    </citation>
    <scope>NUCLEOTIDE SEQUENCE [LARGE SCALE GENOMIC DNA]</scope>
</reference>
<feature type="compositionally biased region" description="Basic residues" evidence="1">
    <location>
        <begin position="49"/>
        <end position="58"/>
    </location>
</feature>
<dbReference type="WBParaSite" id="HPBE_0000728601-mRNA-1">
    <property type="protein sequence ID" value="HPBE_0000728601-mRNA-1"/>
    <property type="gene ID" value="HPBE_0000728601"/>
</dbReference>
<evidence type="ECO:0000313" key="2">
    <source>
        <dbReference type="EMBL" id="VDO71602.1"/>
    </source>
</evidence>
<reference evidence="4" key="2">
    <citation type="submission" date="2019-09" db="UniProtKB">
        <authorList>
            <consortium name="WormBaseParasite"/>
        </authorList>
    </citation>
    <scope>IDENTIFICATION</scope>
</reference>
<dbReference type="OrthoDB" id="410542at2759"/>
<accession>A0A183FJR1</accession>